<dbReference type="InterPro" id="IPR011123">
    <property type="entry name" value="Y_Y_Y"/>
</dbReference>
<keyword evidence="7" id="KW-1185">Reference proteome</keyword>
<protein>
    <submittedName>
        <fullName evidence="6">Two component regulator propeller</fullName>
    </submittedName>
</protein>
<dbReference type="Proteomes" id="UP000191055">
    <property type="component" value="Unassembled WGS sequence"/>
</dbReference>
<evidence type="ECO:0000256" key="2">
    <source>
        <dbReference type="PROSITE-ProRule" id="PRU00284"/>
    </source>
</evidence>
<gene>
    <name evidence="6" type="ORF">SAMN03080601_02877</name>
</gene>
<dbReference type="GO" id="GO:0016020">
    <property type="term" value="C:membrane"/>
    <property type="evidence" value="ECO:0007669"/>
    <property type="project" value="InterPro"/>
</dbReference>
<keyword evidence="4" id="KW-0472">Membrane</keyword>
<dbReference type="Pfam" id="PF07494">
    <property type="entry name" value="Reg_prop"/>
    <property type="match status" value="4"/>
</dbReference>
<dbReference type="PROSITE" id="PS50111">
    <property type="entry name" value="CHEMOTAXIS_TRANSDUC_2"/>
    <property type="match status" value="1"/>
</dbReference>
<name>A0A1T5HSD4_9BACT</name>
<dbReference type="STRING" id="889453.SAMN03080601_02877"/>
<dbReference type="InterPro" id="IPR004089">
    <property type="entry name" value="MCPsignal_dom"/>
</dbReference>
<dbReference type="InterPro" id="IPR011110">
    <property type="entry name" value="Reg_prop"/>
</dbReference>
<dbReference type="FunFam" id="2.60.40.10:FF:000791">
    <property type="entry name" value="Two-component system sensor histidine kinase/response regulator"/>
    <property type="match status" value="1"/>
</dbReference>
<dbReference type="SUPFAM" id="SSF58104">
    <property type="entry name" value="Methyl-accepting chemotaxis protein (MCP) signaling domain"/>
    <property type="match status" value="1"/>
</dbReference>
<evidence type="ECO:0000256" key="1">
    <source>
        <dbReference type="ARBA" id="ARBA00022553"/>
    </source>
</evidence>
<feature type="domain" description="Methyl-accepting transducer" evidence="5">
    <location>
        <begin position="810"/>
        <end position="1016"/>
    </location>
</feature>
<feature type="coiled-coil region" evidence="3">
    <location>
        <begin position="766"/>
        <end position="793"/>
    </location>
</feature>
<dbReference type="PRINTS" id="PR00260">
    <property type="entry name" value="CHEMTRNSDUCR"/>
</dbReference>
<keyword evidence="4" id="KW-0812">Transmembrane</keyword>
<dbReference type="Gene3D" id="2.130.10.10">
    <property type="entry name" value="YVTN repeat-like/Quinoprotein amine dehydrogenase"/>
    <property type="match status" value="2"/>
</dbReference>
<dbReference type="Pfam" id="PF07495">
    <property type="entry name" value="Y_Y_Y"/>
    <property type="match status" value="1"/>
</dbReference>
<reference evidence="6 7" key="1">
    <citation type="submission" date="2017-02" db="EMBL/GenBank/DDBJ databases">
        <authorList>
            <person name="Peterson S.W."/>
        </authorList>
    </citation>
    <scope>NUCLEOTIDE SEQUENCE [LARGE SCALE GENOMIC DNA]</scope>
    <source>
        <strain evidence="6 7">DSM 24412</strain>
    </source>
</reference>
<dbReference type="GO" id="GO:0006935">
    <property type="term" value="P:chemotaxis"/>
    <property type="evidence" value="ECO:0007669"/>
    <property type="project" value="InterPro"/>
</dbReference>
<proteinExistence type="predicted"/>
<dbReference type="AlphaFoldDB" id="A0A1T5HSD4"/>
<organism evidence="6 7">
    <name type="scientific">Alkalitalea saponilacus</name>
    <dbReference type="NCBI Taxonomy" id="889453"/>
    <lineage>
        <taxon>Bacteria</taxon>
        <taxon>Pseudomonadati</taxon>
        <taxon>Bacteroidota</taxon>
        <taxon>Bacteroidia</taxon>
        <taxon>Marinilabiliales</taxon>
        <taxon>Marinilabiliaceae</taxon>
        <taxon>Alkalitalea</taxon>
    </lineage>
</organism>
<evidence type="ECO:0000256" key="3">
    <source>
        <dbReference type="SAM" id="Coils"/>
    </source>
</evidence>
<dbReference type="PANTHER" id="PTHR43547:SF2">
    <property type="entry name" value="HYBRID SIGNAL TRANSDUCTION HISTIDINE KINASE C"/>
    <property type="match status" value="1"/>
</dbReference>
<dbReference type="Gene3D" id="1.10.287.950">
    <property type="entry name" value="Methyl-accepting chemotaxis protein"/>
    <property type="match status" value="1"/>
</dbReference>
<feature type="transmembrane region" description="Helical" evidence="4">
    <location>
        <begin position="744"/>
        <end position="764"/>
    </location>
</feature>
<sequence length="1020" mass="115439">MWFGTRDGLNRYDGYEFTIFRNDPGNKHSISGNRIEAIVEDENGIIWIATFFNGISSFDRETQRFTQHSQLPEYNNKHWVNDTRGLQIDNEGNLWVFFQSGLAIYNRETERFDFTYYDDFFEGYCSDVINTILDYSSDKWLVSINMCPNLYLVNKSDFSVTEIEIENSHLLSNPEKFLLMDPQKNIIIGDNRTGLFKYNYDFNFIAHYHNSPVSPVRVASNARDLIRTQNGDYWLGTDAYGIYILNQDWTNATHITYNRQSTQSIAGNTIYDLYESNTNIIWIGHFNDGISYYDPNAIKFTTYRNDPDDPTSISPNPVLSVFEDSKGRVWVGTDGGGLNLFDKQKGTFQRYTSEQNGLSSNVITVISEDPFGNILLGTWGAGFMQFNPETGRVREHLRYANDNDVWSIEPDDDGRYWLGILGSPMANYFDPATDIISNYTELTGKENIIQTQIMTSMRDSHGNIWFGSEGGGVYQYHISKKEMIAYRNDPSNPNSVVSNIIYTLFEDSKGHIWMGSSDAGVSIYNPEDKSFRVINQGNGLPSNGIMGILEDTNNHIWISTTNGISLYKPEENEFINFTTKDGLQGREFKYNASLIDGDGTIYFGGLNGLNTFDPLDMNLNEVIPPVYFTDFLLFNNSVEIGADNSPLSKHISATETIVLNHRQNIFQISYVAINYTATEDNQYKYRMIGFDDDYIHTNERTASYMNLPPGRYTFHVIASNNDGLWNEEGAMINIRILPPWWGTWWFRGLILILITTLIIQYTRWRTKKLRQNQKDLEERISKATKEVEERNASLFEAQKKLTKIMDEVKKDLGKASEELLNSTNSEAASIEEMSASIEQMASDIKENASGASKILVSGKEIEKNTEKTVDIVSQTSDAIININEGIGFISDFARKTNLIALNASIEAARAGVHGRSFAVVAAEVKKLADQSQEVALNIQKLSKTGLNLSAEASTKINDLYSYIKNIVYLISQISESSQNQSLQASNISTAIQEIENYVAGTATLAEKLDKSINSLSVDEL</sequence>
<dbReference type="Gene3D" id="2.60.40.10">
    <property type="entry name" value="Immunoglobulins"/>
    <property type="match status" value="1"/>
</dbReference>
<dbReference type="SUPFAM" id="SSF63829">
    <property type="entry name" value="Calcium-dependent phosphotriesterase"/>
    <property type="match status" value="3"/>
</dbReference>
<dbReference type="PANTHER" id="PTHR43547">
    <property type="entry name" value="TWO-COMPONENT HISTIDINE KINASE"/>
    <property type="match status" value="1"/>
</dbReference>
<dbReference type="GO" id="GO:0000155">
    <property type="term" value="F:phosphorelay sensor kinase activity"/>
    <property type="evidence" value="ECO:0007669"/>
    <property type="project" value="TreeGrafter"/>
</dbReference>
<keyword evidence="3" id="KW-0175">Coiled coil</keyword>
<dbReference type="InterPro" id="IPR004090">
    <property type="entry name" value="Chemotax_Me-accpt_rcpt"/>
</dbReference>
<keyword evidence="2" id="KW-0807">Transducer</keyword>
<dbReference type="CDD" id="cd06503">
    <property type="entry name" value="ATP-synt_Fo_b"/>
    <property type="match status" value="1"/>
</dbReference>
<dbReference type="InterPro" id="IPR015943">
    <property type="entry name" value="WD40/YVTN_repeat-like_dom_sf"/>
</dbReference>
<keyword evidence="1" id="KW-0597">Phosphoprotein</keyword>
<dbReference type="Pfam" id="PF00015">
    <property type="entry name" value="MCPsignal"/>
    <property type="match status" value="1"/>
</dbReference>
<dbReference type="GO" id="GO:0004888">
    <property type="term" value="F:transmembrane signaling receptor activity"/>
    <property type="evidence" value="ECO:0007669"/>
    <property type="project" value="InterPro"/>
</dbReference>
<evidence type="ECO:0000313" key="6">
    <source>
        <dbReference type="EMBL" id="SKC23599.1"/>
    </source>
</evidence>
<dbReference type="SMART" id="SM00283">
    <property type="entry name" value="MA"/>
    <property type="match status" value="1"/>
</dbReference>
<evidence type="ECO:0000313" key="7">
    <source>
        <dbReference type="Proteomes" id="UP000191055"/>
    </source>
</evidence>
<accession>A0A1T5HSD4</accession>
<dbReference type="InterPro" id="IPR013783">
    <property type="entry name" value="Ig-like_fold"/>
</dbReference>
<dbReference type="EMBL" id="FUYV01000018">
    <property type="protein sequence ID" value="SKC23599.1"/>
    <property type="molecule type" value="Genomic_DNA"/>
</dbReference>
<evidence type="ECO:0000259" key="5">
    <source>
        <dbReference type="PROSITE" id="PS50111"/>
    </source>
</evidence>
<keyword evidence="4" id="KW-1133">Transmembrane helix</keyword>
<evidence type="ECO:0000256" key="4">
    <source>
        <dbReference type="SAM" id="Phobius"/>
    </source>
</evidence>